<dbReference type="RefSeq" id="XP_034103743.2">
    <property type="nucleotide sequence ID" value="XM_034247852.2"/>
</dbReference>
<evidence type="ECO:0000313" key="3">
    <source>
        <dbReference type="Proteomes" id="UP000515160"/>
    </source>
</evidence>
<proteinExistence type="predicted"/>
<evidence type="ECO:0000256" key="2">
    <source>
        <dbReference type="SAM" id="SignalP"/>
    </source>
</evidence>
<feature type="chain" id="PRO_5038841549" evidence="2">
    <location>
        <begin position="24"/>
        <end position="342"/>
    </location>
</feature>
<sequence length="342" mass="35880">MKSPLSFAHLLLVGSLLVSLTLAERPSHVLKVRRSGYINEPSAALARSNDAAAAAAFELAGDQDKLSVVPAGASAAAAAGAAGSVGAANGGNNKKDASSGRLFLKKFLMFKNMFGSSSQPVIPIIITNPGTSSATPTSPTVTVTSTGTLPSATGTITATPSSPTSTTPTSPTSTSTARQYGADDQDDELANDDGADDGSDGAAAGGIAMAANAELLDEQAMQAALAAGAQEYEVFTNGDQADESKASQSNRINLRRKGGRRGQGQMLSVRIPPRYRRYFKNGQKVMLNTKSRPNKRRVVRKRVQNKNKRINNRRRGGKNKNKKGKGKGKNKNKNKRTRIPVA</sequence>
<dbReference type="Proteomes" id="UP000515160">
    <property type="component" value="Chromosome X"/>
</dbReference>
<feature type="compositionally biased region" description="Low complexity" evidence="1">
    <location>
        <begin position="129"/>
        <end position="177"/>
    </location>
</feature>
<feature type="region of interest" description="Disordered" evidence="1">
    <location>
        <begin position="238"/>
        <end position="270"/>
    </location>
</feature>
<evidence type="ECO:0000313" key="4">
    <source>
        <dbReference type="RefSeq" id="XP_034103743.2"/>
    </source>
</evidence>
<organism evidence="3 4">
    <name type="scientific">Drosophila albomicans</name>
    <name type="common">Fruit fly</name>
    <dbReference type="NCBI Taxonomy" id="7291"/>
    <lineage>
        <taxon>Eukaryota</taxon>
        <taxon>Metazoa</taxon>
        <taxon>Ecdysozoa</taxon>
        <taxon>Arthropoda</taxon>
        <taxon>Hexapoda</taxon>
        <taxon>Insecta</taxon>
        <taxon>Pterygota</taxon>
        <taxon>Neoptera</taxon>
        <taxon>Endopterygota</taxon>
        <taxon>Diptera</taxon>
        <taxon>Brachycera</taxon>
        <taxon>Muscomorpha</taxon>
        <taxon>Ephydroidea</taxon>
        <taxon>Drosophilidae</taxon>
        <taxon>Drosophila</taxon>
    </lineage>
</organism>
<protein>
    <submittedName>
        <fullName evidence="4">Uncharacterized protein LOC117567708</fullName>
    </submittedName>
</protein>
<feature type="compositionally biased region" description="Basic residues" evidence="1">
    <location>
        <begin position="292"/>
        <end position="342"/>
    </location>
</feature>
<feature type="region of interest" description="Disordered" evidence="1">
    <location>
        <begin position="129"/>
        <end position="201"/>
    </location>
</feature>
<keyword evidence="3" id="KW-1185">Reference proteome</keyword>
<feature type="compositionally biased region" description="Acidic residues" evidence="1">
    <location>
        <begin position="183"/>
        <end position="199"/>
    </location>
</feature>
<feature type="signal peptide" evidence="2">
    <location>
        <begin position="1"/>
        <end position="23"/>
    </location>
</feature>
<feature type="region of interest" description="Disordered" evidence="1">
    <location>
        <begin position="289"/>
        <end position="342"/>
    </location>
</feature>
<evidence type="ECO:0000256" key="1">
    <source>
        <dbReference type="SAM" id="MobiDB-lite"/>
    </source>
</evidence>
<accession>A0A6P8WWF3</accession>
<keyword evidence="2" id="KW-0732">Signal</keyword>
<name>A0A6P8WWF3_DROAB</name>
<reference evidence="4" key="1">
    <citation type="submission" date="2025-08" db="UniProtKB">
        <authorList>
            <consortium name="RefSeq"/>
        </authorList>
    </citation>
    <scope>IDENTIFICATION</scope>
    <source>
        <strain evidence="4">15112-1751.03</strain>
        <tissue evidence="4">Whole Adult</tissue>
    </source>
</reference>
<dbReference type="AlphaFoldDB" id="A0A6P8WWF3"/>
<dbReference type="GeneID" id="117567708"/>
<gene>
    <name evidence="4" type="primary">LOC117567708</name>
</gene>